<sequence length="1081" mass="120151">MTGDHARHYRFRGQLAERLKSDLLGPHSEHRHDVEILHDWPVTTYSTGVLFPRVVDPTQTEQSDPEAAEQDLDDADSSVAMDEMPDTGIVLARVARPSATGLTFAVDPTRNRHILVQAFAAVYEPVDAAGESVEPKRAEQRSTQQPDVRWRRRPLQLSPTPVDVLAPPDKTVKLDEGLYLHLRARPPHGPRGTISVTATLMNTHAVEQQEIKDPKCFFQVGLQVTIPDGSPALVERPTVRDLDDESRLAVLLHRHAPSFAVGHGCAADWSWTPPPVGRPQRHDAPEGVCSVWTEHVPVSEVLLSDSNSSVPTTRLEMGYLANATKLELISSLRTFVSLYGNWINGRAMDAELLRDGIYGDSAYLRLAEEQLKHCRIAQHRMSSGIDLLENDPDALEAFRLANRVMALQRGRGQWIKRERAGAPSPEGTWRPFQLGFVLLCLNGMVDATHPDRAIADLLWFPTGGGKTEAYLGLIAFTVFHRRLRHGAAGGGVTVLMRYTLRLLTLQQFERAALLICAMETVRAEQLERLGEEKISIGMWVGKAATPNRLKNADKALKKLARGEKLHEENPVQLKNCPWCGTPLLVRNHKVDVPGNQMVIHCDDQACDFSSGLPVHVVDTELYRVRPTLVIATADKFARIAWREDVAALFNRDEDRLRHGTPPPELVIQDELHLISGPLGTLAGLYEAAVDIACAHPKIIASTATIRRAQEQGRALFGRDVVQFPPSGLDARDSWFAVEAPAERRPSRLYVGLLAPGLSQATLLIRAYASLLHNAKHLPFPDEAVRDTYWTLLGYFNSLRLLGAAELQVNADVNERLRTLAMRDGVEPRQVLPTEITSRVPSSDLPGLLGALGRSLRTGSALDVPLATNIISVGVDFDRLGLIAVAGQPQTTAEYIQATSRVGRAHPGLVVTLFNAARSRDLSHYENFVSYHSALYRQVESTSVTPFAARARDKALHAAFLGLARLLHPEIRKNADAKDVNSFTHQLSSIRQQLVNRIQAFSPAEAAHADAEIRAFIEHWRHLVETNERLEYEAAFEFKANPRRRPDLALLRTHQDHDLTKARPTLWSLRDVDVESHLYLES</sequence>
<keyword evidence="2" id="KW-0547">Nucleotide-binding</keyword>
<organism evidence="2 3">
    <name type="scientific">Streptomyces botrytidirepellens</name>
    <dbReference type="NCBI Taxonomy" id="2486417"/>
    <lineage>
        <taxon>Bacteria</taxon>
        <taxon>Bacillati</taxon>
        <taxon>Actinomycetota</taxon>
        <taxon>Actinomycetes</taxon>
        <taxon>Kitasatosporales</taxon>
        <taxon>Streptomycetaceae</taxon>
        <taxon>Streptomyces</taxon>
    </lineage>
</organism>
<name>A0A3M8WTV0_9ACTN</name>
<gene>
    <name evidence="2" type="ORF">EEJ42_07185</name>
</gene>
<keyword evidence="2" id="KW-0067">ATP-binding</keyword>
<dbReference type="EMBL" id="RIBZ01000093">
    <property type="protein sequence ID" value="RNG33578.1"/>
    <property type="molecule type" value="Genomic_DNA"/>
</dbReference>
<dbReference type="GO" id="GO:0004386">
    <property type="term" value="F:helicase activity"/>
    <property type="evidence" value="ECO:0007669"/>
    <property type="project" value="UniProtKB-KW"/>
</dbReference>
<feature type="region of interest" description="Disordered" evidence="1">
    <location>
        <begin position="129"/>
        <end position="153"/>
    </location>
</feature>
<dbReference type="InterPro" id="IPR027417">
    <property type="entry name" value="P-loop_NTPase"/>
</dbReference>
<evidence type="ECO:0000256" key="1">
    <source>
        <dbReference type="SAM" id="MobiDB-lite"/>
    </source>
</evidence>
<proteinExistence type="predicted"/>
<reference evidence="2 3" key="1">
    <citation type="submission" date="2018-11" db="EMBL/GenBank/DDBJ databases">
        <title>The Potential of Streptomyces as Biocontrol Agents against the Tomato grey mould, Botrytis cinerea (Gray mold) Frontiers in Microbiology.</title>
        <authorList>
            <person name="Li D."/>
        </authorList>
    </citation>
    <scope>NUCLEOTIDE SEQUENCE [LARGE SCALE GENOMIC DNA]</scope>
    <source>
        <strain evidence="2 3">NEAU-LD23</strain>
    </source>
</reference>
<evidence type="ECO:0000313" key="2">
    <source>
        <dbReference type="EMBL" id="RNG33578.1"/>
    </source>
</evidence>
<protein>
    <submittedName>
        <fullName evidence="2">DNA helicase</fullName>
    </submittedName>
</protein>
<dbReference type="Gene3D" id="3.40.50.300">
    <property type="entry name" value="P-loop containing nucleotide triphosphate hydrolases"/>
    <property type="match status" value="2"/>
</dbReference>
<keyword evidence="3" id="KW-1185">Reference proteome</keyword>
<evidence type="ECO:0000313" key="3">
    <source>
        <dbReference type="Proteomes" id="UP000275401"/>
    </source>
</evidence>
<keyword evidence="2" id="KW-0378">Hydrolase</keyword>
<keyword evidence="2" id="KW-0347">Helicase</keyword>
<dbReference type="SUPFAM" id="SSF52540">
    <property type="entry name" value="P-loop containing nucleoside triphosphate hydrolases"/>
    <property type="match status" value="1"/>
</dbReference>
<dbReference type="Proteomes" id="UP000275401">
    <property type="component" value="Unassembled WGS sequence"/>
</dbReference>
<dbReference type="RefSeq" id="WP_123099131.1">
    <property type="nucleotide sequence ID" value="NZ_RIBZ01000093.1"/>
</dbReference>
<dbReference type="CDD" id="cd18785">
    <property type="entry name" value="SF2_C"/>
    <property type="match status" value="1"/>
</dbReference>
<accession>A0A3M8WTV0</accession>
<dbReference type="AlphaFoldDB" id="A0A3M8WTV0"/>
<comment type="caution">
    <text evidence="2">The sequence shown here is derived from an EMBL/GenBank/DDBJ whole genome shotgun (WGS) entry which is preliminary data.</text>
</comment>